<keyword evidence="3" id="KW-1185">Reference proteome</keyword>
<reference evidence="2 3" key="1">
    <citation type="submission" date="2018-03" db="EMBL/GenBank/DDBJ databases">
        <title>Pantoea intestinalis SRCM103226 isolated form the mealworm.</title>
        <authorList>
            <person name="Jeong D.-Y."/>
            <person name="Kim J.W."/>
        </authorList>
    </citation>
    <scope>NUCLEOTIDE SEQUENCE [LARGE SCALE GENOMIC DNA]</scope>
    <source>
        <strain evidence="2 3">SRCM103226</strain>
    </source>
</reference>
<dbReference type="RefSeq" id="WP_160620814.1">
    <property type="nucleotide sequence ID" value="NZ_CP028271.1"/>
</dbReference>
<evidence type="ECO:0000256" key="1">
    <source>
        <dbReference type="SAM" id="MobiDB-lite"/>
    </source>
</evidence>
<sequence length="83" mass="9418">MLTQISPFTASGGQQTDHTGDAGAPDRRLSRYLYVTGYLDAVTGRPNRQRLMRKPELNADILPHQQQRLLILRRILLIYASVL</sequence>
<dbReference type="AlphaFoldDB" id="A0A6P1PY88"/>
<evidence type="ECO:0000313" key="2">
    <source>
        <dbReference type="EMBL" id="QHM70768.1"/>
    </source>
</evidence>
<protein>
    <submittedName>
        <fullName evidence="2">Uncharacterized protein</fullName>
    </submittedName>
</protein>
<dbReference type="EMBL" id="CP028271">
    <property type="protein sequence ID" value="QHM70768.1"/>
    <property type="molecule type" value="Genomic_DNA"/>
</dbReference>
<feature type="compositionally biased region" description="Polar residues" evidence="1">
    <location>
        <begin position="1"/>
        <end position="17"/>
    </location>
</feature>
<proteinExistence type="predicted"/>
<dbReference type="Proteomes" id="UP000464053">
    <property type="component" value="Chromosome"/>
</dbReference>
<evidence type="ECO:0000313" key="3">
    <source>
        <dbReference type="Proteomes" id="UP000464053"/>
    </source>
</evidence>
<dbReference type="KEGG" id="mint:C7M51_01047"/>
<feature type="region of interest" description="Disordered" evidence="1">
    <location>
        <begin position="1"/>
        <end position="25"/>
    </location>
</feature>
<name>A0A6P1PY88_9GAMM</name>
<accession>A0A6P1PY88</accession>
<organism evidence="2 3">
    <name type="scientific">Mixta intestinalis</name>
    <dbReference type="NCBI Taxonomy" id="1615494"/>
    <lineage>
        <taxon>Bacteria</taxon>
        <taxon>Pseudomonadati</taxon>
        <taxon>Pseudomonadota</taxon>
        <taxon>Gammaproteobacteria</taxon>
        <taxon>Enterobacterales</taxon>
        <taxon>Erwiniaceae</taxon>
        <taxon>Mixta</taxon>
    </lineage>
</organism>
<gene>
    <name evidence="2" type="ORF">C7M51_01047</name>
</gene>